<dbReference type="GO" id="GO:0019031">
    <property type="term" value="C:viral envelope"/>
    <property type="evidence" value="ECO:0007669"/>
    <property type="project" value="InterPro"/>
</dbReference>
<name>I1SV89_9RHAB</name>
<evidence type="ECO:0000256" key="1">
    <source>
        <dbReference type="ARBA" id="ARBA00004192"/>
    </source>
</evidence>
<dbReference type="RefSeq" id="YP_009094386.1">
    <property type="nucleotide sequence ID" value="NC_025394.1"/>
</dbReference>
<keyword evidence="12" id="KW-0946">Virion</keyword>
<keyword evidence="13" id="KW-1043">Host membrane</keyword>
<accession>I1SV89</accession>
<keyword evidence="14" id="KW-0472">Membrane</keyword>
<evidence type="ECO:0000256" key="19">
    <source>
        <dbReference type="SAM" id="MobiDB-lite"/>
    </source>
</evidence>
<dbReference type="Proteomes" id="UP000150235">
    <property type="component" value="Segment"/>
</dbReference>
<reference evidence="20 21" key="1">
    <citation type="submission" date="2010-06" db="EMBL/GenBank/DDBJ databases">
        <title>Genetic diversity of rhabdoviruses.</title>
        <authorList>
            <person name="Palacios G."/>
            <person name="Savji N."/>
            <person name="Gogo S."/>
            <person name="Tesh R."/>
            <person name="Lipkin W."/>
        </authorList>
    </citation>
    <scope>NUCLEOTIDE SEQUENCE [LARGE SCALE GENOMIC DNA]</scope>
</reference>
<keyword evidence="9" id="KW-1188">Viral release from host cell</keyword>
<dbReference type="InterPro" id="IPR036711">
    <property type="entry name" value="VSV_matrix_sf"/>
</dbReference>
<dbReference type="SUPFAM" id="SSF75404">
    <property type="entry name" value="VSV matrix protein"/>
    <property type="match status" value="1"/>
</dbReference>
<dbReference type="GO" id="GO:0030430">
    <property type="term" value="C:host cell cytoplasm"/>
    <property type="evidence" value="ECO:0007669"/>
    <property type="project" value="UniProtKB-SubCell"/>
</dbReference>
<evidence type="ECO:0000256" key="8">
    <source>
        <dbReference type="ARBA" id="ARBA00022581"/>
    </source>
</evidence>
<protein>
    <recommendedName>
        <fullName evidence="4">Matrix protein</fullName>
    </recommendedName>
</protein>
<keyword evidence="5" id="KW-1187">Viral budding via the host ESCRT complexes</keyword>
<comment type="similarity">
    <text evidence="3">Belongs to the vesiculoviruses matrix protein family.</text>
</comment>
<keyword evidence="8" id="KW-0945">Host-virus interaction</keyword>
<organism evidence="20 21">
    <name type="scientific">Vesiculovirus perinet</name>
    <dbReference type="NCBI Taxonomy" id="1972569"/>
    <lineage>
        <taxon>Viruses</taxon>
        <taxon>Riboviria</taxon>
        <taxon>Orthornavirae</taxon>
        <taxon>Negarnaviricota</taxon>
        <taxon>Haploviricotina</taxon>
        <taxon>Monjiviricetes</taxon>
        <taxon>Mononegavirales</taxon>
        <taxon>Rhabdoviridae</taxon>
        <taxon>Alpharhabdovirinae</taxon>
        <taxon>Vesiculovirus</taxon>
    </lineage>
</organism>
<evidence type="ECO:0000256" key="15">
    <source>
        <dbReference type="ARBA" id="ARBA00023200"/>
    </source>
</evidence>
<evidence type="ECO:0000256" key="9">
    <source>
        <dbReference type="ARBA" id="ARBA00022612"/>
    </source>
</evidence>
<evidence type="ECO:0000256" key="14">
    <source>
        <dbReference type="ARBA" id="ARBA00023136"/>
    </source>
</evidence>
<evidence type="ECO:0000256" key="17">
    <source>
        <dbReference type="ARBA" id="ARBA00037802"/>
    </source>
</evidence>
<dbReference type="Gene3D" id="3.10.460.10">
    <property type="entry name" value="VSV matrix protein"/>
    <property type="match status" value="1"/>
</dbReference>
<dbReference type="EMBL" id="HM566195">
    <property type="protein sequence ID" value="AEG25353.1"/>
    <property type="molecule type" value="Viral_cRNA"/>
</dbReference>
<keyword evidence="21" id="KW-1185">Reference proteome</keyword>
<evidence type="ECO:0000256" key="7">
    <source>
        <dbReference type="ARBA" id="ARBA00022562"/>
    </source>
</evidence>
<evidence type="ECO:0000256" key="2">
    <source>
        <dbReference type="ARBA" id="ARBA00004328"/>
    </source>
</evidence>
<sequence>MNRIRKFWGSNKNSQSPEKKSKKKKKNNNNHGSQMEWDNPPTYSEAAKFDPSAPFFGLEPEDMEFNYYSGLASVKLQYKCTIQVRAKKPFVSFLDAAENLSAWENNYKGFLGKKPFYRAIILTTLKKLKVSPHSLMDGNAPEYNGESEGRCLILHSLGIIPPMMYVPEQFTREWSTRDNQGIISVRISVGITDTVDNLEGLFSSPVFLDHKELITAGRMFNLDLKVSPENGWFISKSY</sequence>
<evidence type="ECO:0000256" key="5">
    <source>
        <dbReference type="ARBA" id="ARBA00022462"/>
    </source>
</evidence>
<keyword evidence="11" id="KW-0053">Apoptosis</keyword>
<keyword evidence="10" id="KW-1198">Viral budding</keyword>
<comment type="subcellular location">
    <subcellularLocation>
        <location evidence="1">Host cytoplasm</location>
    </subcellularLocation>
    <subcellularLocation>
        <location evidence="17">Host nucleus membrane</location>
        <topology evidence="17">Peripheral membrane protein</topology>
    </subcellularLocation>
    <subcellularLocation>
        <location evidence="2">Virion</location>
    </subcellularLocation>
</comment>
<evidence type="ECO:0000313" key="21">
    <source>
        <dbReference type="Proteomes" id="UP000150235"/>
    </source>
</evidence>
<evidence type="ECO:0000313" key="20">
    <source>
        <dbReference type="EMBL" id="AEG25353.1"/>
    </source>
</evidence>
<dbReference type="GO" id="GO:0044200">
    <property type="term" value="C:host cell nuclear membrane"/>
    <property type="evidence" value="ECO:0007669"/>
    <property type="project" value="UniProtKB-SubCell"/>
</dbReference>
<dbReference type="GeneID" id="21011830"/>
<keyword evidence="6" id="KW-0597">Phosphoprotein</keyword>
<evidence type="ECO:0000256" key="12">
    <source>
        <dbReference type="ARBA" id="ARBA00022844"/>
    </source>
</evidence>
<evidence type="ECO:0000256" key="11">
    <source>
        <dbReference type="ARBA" id="ARBA00022703"/>
    </source>
</evidence>
<dbReference type="KEGG" id="vg:21011830"/>
<evidence type="ECO:0000256" key="3">
    <source>
        <dbReference type="ARBA" id="ARBA00010182"/>
    </source>
</evidence>
<dbReference type="Pfam" id="PF06326">
    <property type="entry name" value="Vesiculo_matrix"/>
    <property type="match status" value="1"/>
</dbReference>
<keyword evidence="15" id="KW-1035">Host cytoplasm</keyword>
<evidence type="ECO:0000256" key="10">
    <source>
        <dbReference type="ARBA" id="ARBA00022637"/>
    </source>
</evidence>
<dbReference type="InterPro" id="IPR009397">
    <property type="entry name" value="Vesiculo_matrix"/>
</dbReference>
<proteinExistence type="inferred from homology"/>
<evidence type="ECO:0000256" key="18">
    <source>
        <dbReference type="ARBA" id="ARBA00049944"/>
    </source>
</evidence>
<evidence type="ECO:0000256" key="13">
    <source>
        <dbReference type="ARBA" id="ARBA00022870"/>
    </source>
</evidence>
<dbReference type="GO" id="GO:0039702">
    <property type="term" value="P:viral budding via host ESCRT complex"/>
    <property type="evidence" value="ECO:0007669"/>
    <property type="project" value="UniProtKB-KW"/>
</dbReference>
<evidence type="ECO:0000256" key="4">
    <source>
        <dbReference type="ARBA" id="ARBA00017678"/>
    </source>
</evidence>
<keyword evidence="16" id="KW-0468">Viral matrix protein</keyword>
<evidence type="ECO:0000256" key="16">
    <source>
        <dbReference type="ARBA" id="ARBA00023311"/>
    </source>
</evidence>
<comment type="function">
    <text evidence="18">Forms a double layer around the helical nucleocapsid, the inner matrix layer binding to the N helix and the outer matrix layer binding to the envelope glycoprotein. Plays a major role in assembly and budding of virion, by recruiting cellular partners of the ESCRT complexes that play a key role in releasing the budding particle from the host membrane. Condensates the ribonucleocapsid core during virus assembly. Inhibits the host mRNA nuclear export thereby inducing the shut off of cellular transcription and preventing the interferon signaling and the establishment of antiviral state in infected cells. This shutoff presumably inhibits interferon signaling and thus establishment of antiviral state in virus infected cells. Induces cell-rounding, cytoskeleton disorganization and apoptosis in infected cell. Inhibits host transcription, possibly through interaction with host DNA repair factor IIH/TFIIH GTF2H5 subunit.</text>
</comment>
<feature type="region of interest" description="Disordered" evidence="19">
    <location>
        <begin position="1"/>
        <end position="43"/>
    </location>
</feature>
<dbReference type="OrthoDB" id="9191at10239"/>
<dbReference type="GO" id="GO:0039660">
    <property type="term" value="F:structural constituent of virion"/>
    <property type="evidence" value="ECO:0007669"/>
    <property type="project" value="UniProtKB-KW"/>
</dbReference>
<keyword evidence="7" id="KW-1048">Host nucleus</keyword>
<evidence type="ECO:0000256" key="6">
    <source>
        <dbReference type="ARBA" id="ARBA00022553"/>
    </source>
</evidence>